<proteinExistence type="predicted"/>
<evidence type="ECO:0000313" key="1">
    <source>
        <dbReference type="EMBL" id="MCJ8747193.1"/>
    </source>
</evidence>
<accession>A0ACC5ZGA2</accession>
<reference evidence="1" key="1">
    <citation type="submission" date="2020-02" db="EMBL/GenBank/DDBJ databases">
        <title>Genome sequencing of the panga catfish, Pangasius djambal.</title>
        <authorList>
            <person name="Wen M."/>
            <person name="Zahm M."/>
            <person name="Roques C."/>
            <person name="Cabau C."/>
            <person name="Klopp C."/>
            <person name="Donnadieu C."/>
            <person name="Jouanno E."/>
            <person name="Avarre J.-C."/>
            <person name="Campet M."/>
            <person name="Ha T."/>
            <person name="Dugue R."/>
            <person name="Lampietro C."/>
            <person name="Louis A."/>
            <person name="Herpin A."/>
            <person name="Echchiki A."/>
            <person name="Berthelot C."/>
            <person name="Parey E."/>
            <person name="Roest-Crollius H."/>
            <person name="Braasch I."/>
            <person name="Postlethwait J.H."/>
            <person name="Bobe J."/>
            <person name="Montfort J."/>
            <person name="Bouchez O."/>
            <person name="Begum T."/>
            <person name="Schartl M."/>
            <person name="Gustiano R."/>
            <person name="Guiguen Y."/>
        </authorList>
    </citation>
    <scope>NUCLEOTIDE SEQUENCE</scope>
    <source>
        <strain evidence="1">Pdj_M5554</strain>
    </source>
</reference>
<sequence>MDVLLTGHATGSDLQHTSVFVFWGNNQTLNQSARVDLNRTFMDQPLVMDFNGDMIPDIFGMVDGSTEVCYLRGRKLKCEKALRSDVQIRVPHSNAFIDLNKDFTADLFLSTRSNSGFEFETWINTDGNFTRNYTAKAPENVRHVGQSAFVDFDGDGSQDHLLPVCLDDACTKSAIYLAKPGQPEWVPVLTDFQRKDSLWGFVPPPDTPPADEFHPQITLHLGDYNLDGFPDALAILKNTSNSAKQQAFLLENVACNNVSCRDVGRMFRVHWDQSDLNAIPKAAVATFFDIYEDQQAFLLENVACNNVSCRDVGRMFRVHWDQSDLNAIPKAAVATFFDIYEDGILDMIVLSQTEGKKELTIHALKNNFEADAYFVKVIVLSGLCSNDCPDKVKPFGVNQPGPYVMYTSVDSNGYLKNASAGQLSQSAHLSLQLPYTVLGLGRSANFLDHLFVGIPRPPGVKEMRKQEWTAIIPNSQLIVIPYPNSDPRRKFASTIKTIPLGCKNATVKHALSFGRQVFMRDETLNASGVNESQSNDTAEPEVEEVSAEQNSYINTDANTVPNTNANARADADVIALNIADVGYSAAAGGETTEETPGVTGREYITPMEEDEMSSEEPRSLEYSAALHQQPDDLYNVQQINSFLDLTTVKLLPR</sequence>
<protein>
    <submittedName>
        <fullName evidence="1">Uncharacterized protein</fullName>
    </submittedName>
</protein>
<evidence type="ECO:0000313" key="2">
    <source>
        <dbReference type="Proteomes" id="UP000830395"/>
    </source>
</evidence>
<comment type="caution">
    <text evidence="1">The sequence shown here is derived from an EMBL/GenBank/DDBJ whole genome shotgun (WGS) entry which is preliminary data.</text>
</comment>
<gene>
    <name evidence="1" type="ORF">PDJAM_G00150600</name>
</gene>
<name>A0ACC5ZGA2_9TELE</name>
<dbReference type="Proteomes" id="UP000830395">
    <property type="component" value="Chromosome 25"/>
</dbReference>
<keyword evidence="2" id="KW-1185">Reference proteome</keyword>
<organism evidence="1 2">
    <name type="scientific">Pangasius djambal</name>
    <dbReference type="NCBI Taxonomy" id="1691987"/>
    <lineage>
        <taxon>Eukaryota</taxon>
        <taxon>Metazoa</taxon>
        <taxon>Chordata</taxon>
        <taxon>Craniata</taxon>
        <taxon>Vertebrata</taxon>
        <taxon>Euteleostomi</taxon>
        <taxon>Actinopterygii</taxon>
        <taxon>Neopterygii</taxon>
        <taxon>Teleostei</taxon>
        <taxon>Ostariophysi</taxon>
        <taxon>Siluriformes</taxon>
        <taxon>Pangasiidae</taxon>
        <taxon>Pangasius</taxon>
    </lineage>
</organism>
<dbReference type="EMBL" id="CM040999">
    <property type="protein sequence ID" value="MCJ8747193.1"/>
    <property type="molecule type" value="Genomic_DNA"/>
</dbReference>